<protein>
    <recommendedName>
        <fullName evidence="1">Exportin-1/Importin-beta-like domain-containing protein</fullName>
    </recommendedName>
</protein>
<dbReference type="InterPro" id="IPR013598">
    <property type="entry name" value="Exportin-1/Importin-b-like"/>
</dbReference>
<organism evidence="2">
    <name type="scientific">Oikopleura dioica</name>
    <name type="common">Tunicate</name>
    <dbReference type="NCBI Taxonomy" id="34765"/>
    <lineage>
        <taxon>Eukaryota</taxon>
        <taxon>Metazoa</taxon>
        <taxon>Chordata</taxon>
        <taxon>Tunicata</taxon>
        <taxon>Appendicularia</taxon>
        <taxon>Copelata</taxon>
        <taxon>Oikopleuridae</taxon>
        <taxon>Oikopleura</taxon>
    </lineage>
</organism>
<sequence length="493" mass="55959">MNIENVKKAFLLQLEPNCSNHERLESYNVIQKFKSDRNGEQLRIIFQLVTDSNDFIRSSSLGLFYDVLRVEWNNYSIAEKEEVKSSLISLLISTKNVQRQMTRIIAEVSIREWPQAWSALTELIDTADSQYYLTILRITGEIQFHINHQTIDNQTRHRDLSTALVDRHHRLIEIVLNICENPNHSIKEKDEVLINAGLLVESCKHEILLKLISVKQIWSLLRDSIGLIGSPDSSICLTLFEIFIVSVSRQVNNSSERVSLWKIFSSDDHLQIIDQVLDRALKFSSEKEFLLVGRLAQFSDSMGNLISQCWYSPKNCEHDALKSLFQCSDAIKFLIKVVSLKNPFLVESGIHAFQSIVKAVSGFMDTDAATRSGKGIEDEMSSFVNMFMPKLLDSLTYFTSDQFMKKDYVKSLQGFESDGHLKSFVTKLINVSSSLLKALARVVPQDVGCILSQMARRAIFEPDTGTRRVATSLVTGTIPIIASVLQAKEIDVR</sequence>
<accession>E4Z562</accession>
<dbReference type="EMBL" id="FN657569">
    <property type="protein sequence ID" value="CBY42840.1"/>
    <property type="molecule type" value="Genomic_DNA"/>
</dbReference>
<dbReference type="AlphaFoldDB" id="E4Z562"/>
<name>E4Z562_OIKDI</name>
<dbReference type="Pfam" id="PF08389">
    <property type="entry name" value="Xpo1"/>
    <property type="match status" value="1"/>
</dbReference>
<evidence type="ECO:0000259" key="1">
    <source>
        <dbReference type="Pfam" id="PF08389"/>
    </source>
</evidence>
<dbReference type="GO" id="GO:0006913">
    <property type="term" value="P:nucleocytoplasmic transport"/>
    <property type="evidence" value="ECO:0007669"/>
    <property type="project" value="UniProtKB-ARBA"/>
</dbReference>
<dbReference type="InterPro" id="IPR016024">
    <property type="entry name" value="ARM-type_fold"/>
</dbReference>
<dbReference type="SUPFAM" id="SSF48371">
    <property type="entry name" value="ARM repeat"/>
    <property type="match status" value="1"/>
</dbReference>
<dbReference type="Gene3D" id="1.25.10.10">
    <property type="entry name" value="Leucine-rich Repeat Variant"/>
    <property type="match status" value="1"/>
</dbReference>
<evidence type="ECO:0000313" key="2">
    <source>
        <dbReference type="EMBL" id="CBY42840.1"/>
    </source>
</evidence>
<gene>
    <name evidence="2" type="ORF">GSOID_T00026572001</name>
</gene>
<proteinExistence type="predicted"/>
<reference evidence="2" key="1">
    <citation type="journal article" date="2010" name="Science">
        <title>Plasticity of animal genome architecture unmasked by rapid evolution of a pelagic tunicate.</title>
        <authorList>
            <person name="Denoeud F."/>
            <person name="Henriet S."/>
            <person name="Mungpakdee S."/>
            <person name="Aury J.M."/>
            <person name="Da Silva C."/>
            <person name="Brinkmann H."/>
            <person name="Mikhaleva J."/>
            <person name="Olsen L.C."/>
            <person name="Jubin C."/>
            <person name="Canestro C."/>
            <person name="Bouquet J.M."/>
            <person name="Danks G."/>
            <person name="Poulain J."/>
            <person name="Campsteijn C."/>
            <person name="Adamski M."/>
            <person name="Cross I."/>
            <person name="Yadetie F."/>
            <person name="Muffato M."/>
            <person name="Louis A."/>
            <person name="Butcher S."/>
            <person name="Tsagkogeorga G."/>
            <person name="Konrad A."/>
            <person name="Singh S."/>
            <person name="Jensen M.F."/>
            <person name="Cong E.H."/>
            <person name="Eikeseth-Otteraa H."/>
            <person name="Noel B."/>
            <person name="Anthouard V."/>
            <person name="Porcel B.M."/>
            <person name="Kachouri-Lafond R."/>
            <person name="Nishino A."/>
            <person name="Ugolini M."/>
            <person name="Chourrout P."/>
            <person name="Nishida H."/>
            <person name="Aasland R."/>
            <person name="Huzurbazar S."/>
            <person name="Westhof E."/>
            <person name="Delsuc F."/>
            <person name="Lehrach H."/>
            <person name="Reinhardt R."/>
            <person name="Weissenbach J."/>
            <person name="Roy S.W."/>
            <person name="Artiguenave F."/>
            <person name="Postlethwait J.H."/>
            <person name="Manak J.R."/>
            <person name="Thompson E.M."/>
            <person name="Jaillon O."/>
            <person name="Du Pasquier L."/>
            <person name="Boudinot P."/>
            <person name="Liberles D.A."/>
            <person name="Volff J.N."/>
            <person name="Philippe H."/>
            <person name="Lenhard B."/>
            <person name="Roest Crollius H."/>
            <person name="Wincker P."/>
            <person name="Chourrout D."/>
        </authorList>
    </citation>
    <scope>NUCLEOTIDE SEQUENCE [LARGE SCALE GENOMIC DNA]</scope>
</reference>
<dbReference type="InterPro" id="IPR011989">
    <property type="entry name" value="ARM-like"/>
</dbReference>
<dbReference type="Proteomes" id="UP000011014">
    <property type="component" value="Unassembled WGS sequence"/>
</dbReference>
<feature type="domain" description="Exportin-1/Importin-beta-like" evidence="1">
    <location>
        <begin position="95"/>
        <end position="221"/>
    </location>
</feature>